<dbReference type="Pfam" id="PF02517">
    <property type="entry name" value="Rce1-like"/>
    <property type="match status" value="1"/>
</dbReference>
<reference evidence="3" key="2">
    <citation type="submission" date="2023-01" db="EMBL/GenBank/DDBJ databases">
        <authorList>
            <person name="Sun Q."/>
            <person name="Evtushenko L."/>
        </authorList>
    </citation>
    <scope>NUCLEOTIDE SEQUENCE</scope>
    <source>
        <strain evidence="3">VKM B-1513</strain>
    </source>
</reference>
<sequence>MPPDSNTPAGRPAADAVHWPFGPGDAFAQLRAEDHRQALIHSLPGMVVWPLVMMALAFAFQFAGGFLWALAGGPKAIIHLDTVAFAAMALAYFAFAAVMWRWLQRDGAHRGAFAFRPLRASDLLATVLVMLFMIFAAGRLTIAFHEFAMLDPGMTLSGGATRDEVSNVDNFIHSNAALWSIILLTLVAAPLAEEILFRGWMLPMLVARGVPAVFAIAISALAFGLLHTPQGLMVMTSTFLLGIALGIARMATGRVTAPFLGHAANNAWAVFAVPAILERIAA</sequence>
<name>A0A9W6ILN2_9PROT</name>
<dbReference type="PANTHER" id="PTHR43592:SF15">
    <property type="entry name" value="CAAX AMINO TERMINAL PROTEASE FAMILY PROTEIN"/>
    <property type="match status" value="1"/>
</dbReference>
<dbReference type="EMBL" id="BSFE01000005">
    <property type="protein sequence ID" value="GLK52621.1"/>
    <property type="molecule type" value="Genomic_DNA"/>
</dbReference>
<accession>A0A9W6ILN2</accession>
<protein>
    <recommendedName>
        <fullName evidence="2">CAAX prenyl protease 2/Lysostaphin resistance protein A-like domain-containing protein</fullName>
    </recommendedName>
</protein>
<feature type="transmembrane region" description="Helical" evidence="1">
    <location>
        <begin position="176"/>
        <end position="193"/>
    </location>
</feature>
<dbReference type="PANTHER" id="PTHR43592">
    <property type="entry name" value="CAAX AMINO TERMINAL PROTEASE"/>
    <property type="match status" value="1"/>
</dbReference>
<feature type="transmembrane region" description="Helical" evidence="1">
    <location>
        <begin position="123"/>
        <end position="144"/>
    </location>
</feature>
<dbReference type="GO" id="GO:0004175">
    <property type="term" value="F:endopeptidase activity"/>
    <property type="evidence" value="ECO:0007669"/>
    <property type="project" value="UniProtKB-ARBA"/>
</dbReference>
<feature type="transmembrane region" description="Helical" evidence="1">
    <location>
        <begin position="83"/>
        <end position="103"/>
    </location>
</feature>
<evidence type="ECO:0000313" key="3">
    <source>
        <dbReference type="EMBL" id="GLK52621.1"/>
    </source>
</evidence>
<evidence type="ECO:0000259" key="2">
    <source>
        <dbReference type="Pfam" id="PF02517"/>
    </source>
</evidence>
<feature type="domain" description="CAAX prenyl protease 2/Lysostaphin resistance protein A-like" evidence="2">
    <location>
        <begin position="177"/>
        <end position="267"/>
    </location>
</feature>
<feature type="transmembrane region" description="Helical" evidence="1">
    <location>
        <begin position="232"/>
        <end position="251"/>
    </location>
</feature>
<dbReference type="InterPro" id="IPR003675">
    <property type="entry name" value="Rce1/LyrA-like_dom"/>
</dbReference>
<keyword evidence="1" id="KW-0472">Membrane</keyword>
<keyword evidence="1" id="KW-1133">Transmembrane helix</keyword>
<comment type="caution">
    <text evidence="3">The sequence shown here is derived from an EMBL/GenBank/DDBJ whole genome shotgun (WGS) entry which is preliminary data.</text>
</comment>
<keyword evidence="1" id="KW-0812">Transmembrane</keyword>
<dbReference type="RefSeq" id="WP_271186984.1">
    <property type="nucleotide sequence ID" value="NZ_BSFE01000005.1"/>
</dbReference>
<dbReference type="GO" id="GO:0080120">
    <property type="term" value="P:CAAX-box protein maturation"/>
    <property type="evidence" value="ECO:0007669"/>
    <property type="project" value="UniProtKB-ARBA"/>
</dbReference>
<keyword evidence="4" id="KW-1185">Reference proteome</keyword>
<proteinExistence type="predicted"/>
<gene>
    <name evidence="3" type="ORF">GCM10017621_21290</name>
</gene>
<feature type="transmembrane region" description="Helical" evidence="1">
    <location>
        <begin position="205"/>
        <end position="226"/>
    </location>
</feature>
<organism evidence="3 4">
    <name type="scientific">Maricaulis virginensis</name>
    <dbReference type="NCBI Taxonomy" id="144022"/>
    <lineage>
        <taxon>Bacteria</taxon>
        <taxon>Pseudomonadati</taxon>
        <taxon>Pseudomonadota</taxon>
        <taxon>Alphaproteobacteria</taxon>
        <taxon>Maricaulales</taxon>
        <taxon>Maricaulaceae</taxon>
        <taxon>Maricaulis</taxon>
    </lineage>
</organism>
<feature type="transmembrane region" description="Helical" evidence="1">
    <location>
        <begin position="46"/>
        <end position="71"/>
    </location>
</feature>
<reference evidence="3" key="1">
    <citation type="journal article" date="2014" name="Int. J. Syst. Evol. Microbiol.">
        <title>Complete genome sequence of Corynebacterium casei LMG S-19264T (=DSM 44701T), isolated from a smear-ripened cheese.</title>
        <authorList>
            <consortium name="US DOE Joint Genome Institute (JGI-PGF)"/>
            <person name="Walter F."/>
            <person name="Albersmeier A."/>
            <person name="Kalinowski J."/>
            <person name="Ruckert C."/>
        </authorList>
    </citation>
    <scope>NUCLEOTIDE SEQUENCE</scope>
    <source>
        <strain evidence="3">VKM B-1513</strain>
    </source>
</reference>
<evidence type="ECO:0000256" key="1">
    <source>
        <dbReference type="SAM" id="Phobius"/>
    </source>
</evidence>
<dbReference type="AlphaFoldDB" id="A0A9W6ILN2"/>
<evidence type="ECO:0000313" key="4">
    <source>
        <dbReference type="Proteomes" id="UP001143486"/>
    </source>
</evidence>
<dbReference type="Proteomes" id="UP001143486">
    <property type="component" value="Unassembled WGS sequence"/>
</dbReference>